<dbReference type="Pfam" id="PF13560">
    <property type="entry name" value="HTH_31"/>
    <property type="match status" value="1"/>
</dbReference>
<dbReference type="RefSeq" id="WP_329359788.1">
    <property type="nucleotide sequence ID" value="NZ_CP109490.1"/>
</dbReference>
<sequence>MTGLHGDDRSIRGFAPRPHLGAAAHRRALGEHLRRCRTGIGMTGKAAARHIGTSGPTVSRLEKGERTENTGQHATALLRLCGVTDRQELSHALSIAAQGEQPDAWEAYGNSIARWVQPLLALEPAAQRIMAYEPQLVPGWLQTTEYAQLVIRAGFPDLSQAEVEARARARGNRLSMFHRDQDPPAMVAIMDEDVLRRPVGSPGVLYRQIEHLIQLLKSDLRHRINLHIAPLSMGMTGAVGHPIVHLRFADALLSDFVYLEQSEGARCVEGEGEAERYLSRITTLSGMANPAALTLTQLEDRLDELATGR</sequence>
<evidence type="ECO:0000313" key="3">
    <source>
        <dbReference type="EMBL" id="WUX41773.1"/>
    </source>
</evidence>
<dbReference type="EMBL" id="CP109491">
    <property type="protein sequence ID" value="WUX41773.1"/>
    <property type="molecule type" value="Genomic_DNA"/>
</dbReference>
<dbReference type="InterPro" id="IPR010982">
    <property type="entry name" value="Lambda_DNA-bd_dom_sf"/>
</dbReference>
<dbReference type="InterPro" id="IPR001387">
    <property type="entry name" value="Cro/C1-type_HTH"/>
</dbReference>
<proteinExistence type="predicted"/>
<dbReference type="InterPro" id="IPR043917">
    <property type="entry name" value="DUF5753"/>
</dbReference>
<name>A0ABZ1ZT50_STRAQ</name>
<evidence type="ECO:0000256" key="1">
    <source>
        <dbReference type="SAM" id="MobiDB-lite"/>
    </source>
</evidence>
<dbReference type="CDD" id="cd00093">
    <property type="entry name" value="HTH_XRE"/>
    <property type="match status" value="1"/>
</dbReference>
<feature type="domain" description="DUF5753" evidence="2">
    <location>
        <begin position="117"/>
        <end position="299"/>
    </location>
</feature>
<dbReference type="Gene3D" id="1.10.260.40">
    <property type="entry name" value="lambda repressor-like DNA-binding domains"/>
    <property type="match status" value="1"/>
</dbReference>
<dbReference type="Pfam" id="PF19054">
    <property type="entry name" value="DUF5753"/>
    <property type="match status" value="1"/>
</dbReference>
<evidence type="ECO:0000259" key="2">
    <source>
        <dbReference type="Pfam" id="PF19054"/>
    </source>
</evidence>
<feature type="region of interest" description="Disordered" evidence="1">
    <location>
        <begin position="44"/>
        <end position="70"/>
    </location>
</feature>
<gene>
    <name evidence="3" type="ORF">OG367_38565</name>
</gene>
<accession>A0ABZ1ZT50</accession>
<keyword evidence="4" id="KW-1185">Reference proteome</keyword>
<dbReference type="Proteomes" id="UP001431926">
    <property type="component" value="Chromosome"/>
</dbReference>
<dbReference type="SUPFAM" id="SSF47413">
    <property type="entry name" value="lambda repressor-like DNA-binding domains"/>
    <property type="match status" value="1"/>
</dbReference>
<evidence type="ECO:0000313" key="4">
    <source>
        <dbReference type="Proteomes" id="UP001431926"/>
    </source>
</evidence>
<reference evidence="3" key="1">
    <citation type="submission" date="2022-10" db="EMBL/GenBank/DDBJ databases">
        <title>The complete genomes of actinobacterial strains from the NBC collection.</title>
        <authorList>
            <person name="Joergensen T.S."/>
            <person name="Alvarez Arevalo M."/>
            <person name="Sterndorff E.B."/>
            <person name="Faurdal D."/>
            <person name="Vuksanovic O."/>
            <person name="Mourched A.-S."/>
            <person name="Charusanti P."/>
            <person name="Shaw S."/>
            <person name="Blin K."/>
            <person name="Weber T."/>
        </authorList>
    </citation>
    <scope>NUCLEOTIDE SEQUENCE</scope>
    <source>
        <strain evidence="3">NBC_01436</strain>
    </source>
</reference>
<organism evidence="3 4">
    <name type="scientific">Streptomyces anulatus</name>
    <name type="common">Streptomyces chrysomallus</name>
    <dbReference type="NCBI Taxonomy" id="1892"/>
    <lineage>
        <taxon>Bacteria</taxon>
        <taxon>Bacillati</taxon>
        <taxon>Actinomycetota</taxon>
        <taxon>Actinomycetes</taxon>
        <taxon>Kitasatosporales</taxon>
        <taxon>Streptomycetaceae</taxon>
        <taxon>Streptomyces</taxon>
    </lineage>
</organism>
<protein>
    <submittedName>
        <fullName evidence="3">Helix-turn-helix domain-containing protein</fullName>
    </submittedName>
</protein>